<reference evidence="2" key="1">
    <citation type="journal article" date="2020" name="G3 (Bethesda)">
        <title>High-Quality Assemblies for Three Invasive Social Wasps from the &lt;i&gt;Vespula&lt;/i&gt; Genus.</title>
        <authorList>
            <person name="Harrop T.W.R."/>
            <person name="Guhlin J."/>
            <person name="McLaughlin G.M."/>
            <person name="Permina E."/>
            <person name="Stockwell P."/>
            <person name="Gilligan J."/>
            <person name="Le Lec M.F."/>
            <person name="Gruber M.A.M."/>
            <person name="Quinn O."/>
            <person name="Lovegrove M."/>
            <person name="Duncan E.J."/>
            <person name="Remnant E.J."/>
            <person name="Van Eeckhoven J."/>
            <person name="Graham B."/>
            <person name="Knapp R.A."/>
            <person name="Langford K.W."/>
            <person name="Kronenberg Z."/>
            <person name="Press M.O."/>
            <person name="Eacker S.M."/>
            <person name="Wilson-Rankin E.E."/>
            <person name="Purcell J."/>
            <person name="Lester P.J."/>
            <person name="Dearden P.K."/>
        </authorList>
    </citation>
    <scope>NUCLEOTIDE SEQUENCE</scope>
    <source>
        <strain evidence="2">Marl-1</strain>
    </source>
</reference>
<organism evidence="2 3">
    <name type="scientific">Vespula vulgaris</name>
    <name type="common">Yellow jacket</name>
    <name type="synonym">Wasp</name>
    <dbReference type="NCBI Taxonomy" id="7454"/>
    <lineage>
        <taxon>Eukaryota</taxon>
        <taxon>Metazoa</taxon>
        <taxon>Ecdysozoa</taxon>
        <taxon>Arthropoda</taxon>
        <taxon>Hexapoda</taxon>
        <taxon>Insecta</taxon>
        <taxon>Pterygota</taxon>
        <taxon>Neoptera</taxon>
        <taxon>Endopterygota</taxon>
        <taxon>Hymenoptera</taxon>
        <taxon>Apocrita</taxon>
        <taxon>Aculeata</taxon>
        <taxon>Vespoidea</taxon>
        <taxon>Vespidae</taxon>
        <taxon>Vespinae</taxon>
        <taxon>Vespula</taxon>
    </lineage>
</organism>
<evidence type="ECO:0000256" key="1">
    <source>
        <dbReference type="SAM" id="MobiDB-lite"/>
    </source>
</evidence>
<keyword evidence="3" id="KW-1185">Reference proteome</keyword>
<feature type="compositionally biased region" description="Polar residues" evidence="1">
    <location>
        <begin position="14"/>
        <end position="28"/>
    </location>
</feature>
<dbReference type="AlphaFoldDB" id="A0A834KIM1"/>
<name>A0A834KIM1_VESVU</name>
<dbReference type="EMBL" id="JACSEA010000003">
    <property type="protein sequence ID" value="KAF7405464.1"/>
    <property type="molecule type" value="Genomic_DNA"/>
</dbReference>
<evidence type="ECO:0000313" key="2">
    <source>
        <dbReference type="EMBL" id="KAF7405464.1"/>
    </source>
</evidence>
<feature type="compositionally biased region" description="Basic and acidic residues" evidence="1">
    <location>
        <begin position="29"/>
        <end position="43"/>
    </location>
</feature>
<feature type="compositionally biased region" description="Basic and acidic residues" evidence="1">
    <location>
        <begin position="1"/>
        <end position="13"/>
    </location>
</feature>
<accession>A0A834KIM1</accession>
<feature type="region of interest" description="Disordered" evidence="1">
    <location>
        <begin position="1"/>
        <end position="49"/>
    </location>
</feature>
<gene>
    <name evidence="2" type="ORF">HZH66_004370</name>
</gene>
<dbReference type="Proteomes" id="UP000614350">
    <property type="component" value="Unassembled WGS sequence"/>
</dbReference>
<proteinExistence type="predicted"/>
<comment type="caution">
    <text evidence="2">The sequence shown here is derived from an EMBL/GenBank/DDBJ whole genome shotgun (WGS) entry which is preliminary data.</text>
</comment>
<evidence type="ECO:0000313" key="3">
    <source>
        <dbReference type="Proteomes" id="UP000614350"/>
    </source>
</evidence>
<sequence length="81" mass="8591">MVKGSPRETRRSSSTDVIAMTDSSSRQSELLKRGDSRTREKQARVSKQSLSVLGSSACGCACGEGIGGGCGRFVVYIYAIL</sequence>
<protein>
    <submittedName>
        <fullName evidence="2">Uncharacterized protein</fullName>
    </submittedName>
</protein>